<name>R9HMF7_BACUN</name>
<dbReference type="RefSeq" id="WP_016274463.1">
    <property type="nucleotide sequence ID" value="NZ_KE159491.1"/>
</dbReference>
<keyword evidence="1" id="KW-0812">Transmembrane</keyword>
<evidence type="ECO:0000313" key="3">
    <source>
        <dbReference type="Proteomes" id="UP000014212"/>
    </source>
</evidence>
<evidence type="ECO:0008006" key="4">
    <source>
        <dbReference type="Google" id="ProtNLM"/>
    </source>
</evidence>
<dbReference type="Proteomes" id="UP000014212">
    <property type="component" value="Unassembled WGS sequence"/>
</dbReference>
<dbReference type="HOGENOM" id="CLU_1287857_0_0_10"/>
<keyword evidence="1" id="KW-1133">Transmembrane helix</keyword>
<dbReference type="PATRIC" id="fig|1235787.3.peg.4100"/>
<comment type="caution">
    <text evidence="2">The sequence shown here is derived from an EMBL/GenBank/DDBJ whole genome shotgun (WGS) entry which is preliminary data.</text>
</comment>
<dbReference type="EMBL" id="ASSO01000014">
    <property type="protein sequence ID" value="EOS05104.1"/>
    <property type="molecule type" value="Genomic_DNA"/>
</dbReference>
<keyword evidence="1" id="KW-0472">Membrane</keyword>
<reference evidence="2 3" key="1">
    <citation type="submission" date="2013-04" db="EMBL/GenBank/DDBJ databases">
        <title>The Genome Sequence of Bacteroides uniformis dnLKV2.</title>
        <authorList>
            <consortium name="The Broad Institute Genomics Platform"/>
            <consortium name="The Broad Institute Genome Sequencing Center for Infectious Disease"/>
            <person name="Earl A."/>
            <person name="Xavier R."/>
            <person name="Kuhn K."/>
            <person name="Stappenbeck T."/>
            <person name="Walker B."/>
            <person name="Young S."/>
            <person name="Zeng Q."/>
            <person name="Gargeya S."/>
            <person name="Fitzgerald M."/>
            <person name="Haas B."/>
            <person name="Abouelleil A."/>
            <person name="Allen A.W."/>
            <person name="Alvarado L."/>
            <person name="Arachchi H.M."/>
            <person name="Berlin A.M."/>
            <person name="Chapman S.B."/>
            <person name="Gainer-Dewar J."/>
            <person name="Goldberg J."/>
            <person name="Griggs A."/>
            <person name="Gujja S."/>
            <person name="Hansen M."/>
            <person name="Howarth C."/>
            <person name="Imamovic A."/>
            <person name="Ireland A."/>
            <person name="Larimer J."/>
            <person name="McCowan C."/>
            <person name="Murphy C."/>
            <person name="Pearson M."/>
            <person name="Poon T.W."/>
            <person name="Priest M."/>
            <person name="Roberts A."/>
            <person name="Saif S."/>
            <person name="Shea T."/>
            <person name="Sisk P."/>
            <person name="Sykes S."/>
            <person name="Wortman J."/>
            <person name="Nusbaum C."/>
            <person name="Birren B."/>
        </authorList>
    </citation>
    <scope>NUCLEOTIDE SEQUENCE [LARGE SCALE GENOMIC DNA]</scope>
    <source>
        <strain evidence="3">dnLKV2</strain>
    </source>
</reference>
<protein>
    <recommendedName>
        <fullName evidence="4">Conjugative transposon TraK protein</fullName>
    </recommendedName>
</protein>
<feature type="transmembrane region" description="Helical" evidence="1">
    <location>
        <begin position="21"/>
        <end position="43"/>
    </location>
</feature>
<accession>R9HMF7</accession>
<dbReference type="AlphaFoldDB" id="R9HMF7"/>
<sequence length="214" mass="24304">MNKDEILNDFDSLAKAKKQGAVNLKLCLGFALVVVILVLIWGFSVNLTALDKVVVVERSGEYLKTYAEDKEAMFQTFIKNTCAEATRYANSFDRLNLKRNQARAAFYINKNDLNAIFSKYYNDKAYFDCTQNGAVYSCKLDSVQAIAGENEPYQVRFSSTLTVHGVSGQKVRFLIRTSGELVRVTPQFPENKTGYFFNKFIQQIVRIQDAPQNK</sequence>
<organism evidence="2 3">
    <name type="scientific">Bacteroides uniformis dnLKV2</name>
    <dbReference type="NCBI Taxonomy" id="1235787"/>
    <lineage>
        <taxon>Bacteria</taxon>
        <taxon>Pseudomonadati</taxon>
        <taxon>Bacteroidota</taxon>
        <taxon>Bacteroidia</taxon>
        <taxon>Bacteroidales</taxon>
        <taxon>Bacteroidaceae</taxon>
        <taxon>Bacteroides</taxon>
    </lineage>
</organism>
<evidence type="ECO:0000313" key="2">
    <source>
        <dbReference type="EMBL" id="EOS05104.1"/>
    </source>
</evidence>
<evidence type="ECO:0000256" key="1">
    <source>
        <dbReference type="SAM" id="Phobius"/>
    </source>
</evidence>
<proteinExistence type="predicted"/>
<gene>
    <name evidence="2" type="ORF">C801_04035</name>
</gene>